<dbReference type="EMBL" id="CAJJDP010000212">
    <property type="protein sequence ID" value="CAD8215132.1"/>
    <property type="molecule type" value="Genomic_DNA"/>
</dbReference>
<protein>
    <submittedName>
        <fullName evidence="1">Uncharacterized protein</fullName>
    </submittedName>
</protein>
<evidence type="ECO:0000313" key="1">
    <source>
        <dbReference type="EMBL" id="CAD8215132.1"/>
    </source>
</evidence>
<proteinExistence type="predicted"/>
<evidence type="ECO:0000313" key="2">
    <source>
        <dbReference type="Proteomes" id="UP000683925"/>
    </source>
</evidence>
<name>A0A8S1YRD8_PAROT</name>
<comment type="caution">
    <text evidence="1">The sequence shown here is derived from an EMBL/GenBank/DDBJ whole genome shotgun (WGS) entry which is preliminary data.</text>
</comment>
<accession>A0A8S1YRD8</accession>
<dbReference type="Proteomes" id="UP000683925">
    <property type="component" value="Unassembled WGS sequence"/>
</dbReference>
<organism evidence="1 2">
    <name type="scientific">Paramecium octaurelia</name>
    <dbReference type="NCBI Taxonomy" id="43137"/>
    <lineage>
        <taxon>Eukaryota</taxon>
        <taxon>Sar</taxon>
        <taxon>Alveolata</taxon>
        <taxon>Ciliophora</taxon>
        <taxon>Intramacronucleata</taxon>
        <taxon>Oligohymenophorea</taxon>
        <taxon>Peniculida</taxon>
        <taxon>Parameciidae</taxon>
        <taxon>Paramecium</taxon>
    </lineage>
</organism>
<gene>
    <name evidence="1" type="ORF">POCTA_138.1.T2080001</name>
</gene>
<reference evidence="1" key="1">
    <citation type="submission" date="2021-01" db="EMBL/GenBank/DDBJ databases">
        <authorList>
            <consortium name="Genoscope - CEA"/>
            <person name="William W."/>
        </authorList>
    </citation>
    <scope>NUCLEOTIDE SEQUENCE</scope>
</reference>
<dbReference type="AlphaFoldDB" id="A0A8S1YRD8"/>
<keyword evidence="2" id="KW-1185">Reference proteome</keyword>
<sequence>MGKNNADSQNTLYRQSNYFVINKIFIQNNRIFGLYYYFYLVNLNICTYQQRISTINLINNQLQDLLIKDIRTLKNIINQFFYQNEAYSIIYLGMKGTQEMAIQSIHMWEIYQEILDLMYPYYL</sequence>